<accession>A0AA42J0A3</accession>
<keyword evidence="8" id="KW-0121">Carboxypeptidase</keyword>
<dbReference type="GO" id="GO:0009252">
    <property type="term" value="P:peptidoglycan biosynthetic process"/>
    <property type="evidence" value="ECO:0007669"/>
    <property type="project" value="UniProtKB-KW"/>
</dbReference>
<dbReference type="Pfam" id="PF00905">
    <property type="entry name" value="Transpeptidase"/>
    <property type="match status" value="1"/>
</dbReference>
<dbReference type="FunFam" id="1.10.3810.10:FF:000001">
    <property type="entry name" value="Penicillin-binding protein 1A"/>
    <property type="match status" value="1"/>
</dbReference>
<proteinExistence type="inferred from homology"/>
<dbReference type="Gene3D" id="1.10.3810.10">
    <property type="entry name" value="Biosynthetic peptidoglycan transglycosylase-like"/>
    <property type="match status" value="1"/>
</dbReference>
<evidence type="ECO:0000256" key="2">
    <source>
        <dbReference type="ARBA" id="ARBA00004401"/>
    </source>
</evidence>
<keyword evidence="12 27" id="KW-0812">Transmembrane</keyword>
<evidence type="ECO:0000313" key="31">
    <source>
        <dbReference type="Proteomes" id="UP001169242"/>
    </source>
</evidence>
<dbReference type="GO" id="GO:0005886">
    <property type="term" value="C:plasma membrane"/>
    <property type="evidence" value="ECO:0007669"/>
    <property type="project" value="UniProtKB-SubCell"/>
</dbReference>
<keyword evidence="19" id="KW-0046">Antibiotic resistance</keyword>
<comment type="similarity">
    <text evidence="5">In the N-terminal section; belongs to the glycosyltransferase 51 family.</text>
</comment>
<keyword evidence="31" id="KW-1185">Reference proteome</keyword>
<keyword evidence="9" id="KW-0645">Protease</keyword>
<feature type="domain" description="Glycosyl transferase family 51" evidence="29">
    <location>
        <begin position="85"/>
        <end position="260"/>
    </location>
</feature>
<feature type="compositionally biased region" description="Basic and acidic residues" evidence="26">
    <location>
        <begin position="1"/>
        <end position="17"/>
    </location>
</feature>
<evidence type="ECO:0000256" key="20">
    <source>
        <dbReference type="ARBA" id="ARBA00023268"/>
    </source>
</evidence>
<evidence type="ECO:0000256" key="26">
    <source>
        <dbReference type="SAM" id="MobiDB-lite"/>
    </source>
</evidence>
<dbReference type="GO" id="GO:0006508">
    <property type="term" value="P:proteolysis"/>
    <property type="evidence" value="ECO:0007669"/>
    <property type="project" value="UniProtKB-KW"/>
</dbReference>
<dbReference type="InterPro" id="IPR036950">
    <property type="entry name" value="PBP_transglycosylase"/>
</dbReference>
<dbReference type="RefSeq" id="WP_271011671.1">
    <property type="nucleotide sequence ID" value="NZ_JAQIFT010000030.1"/>
</dbReference>
<dbReference type="SUPFAM" id="SSF53955">
    <property type="entry name" value="Lysozyme-like"/>
    <property type="match status" value="1"/>
</dbReference>
<evidence type="ECO:0000256" key="16">
    <source>
        <dbReference type="ARBA" id="ARBA00022984"/>
    </source>
</evidence>
<evidence type="ECO:0000256" key="10">
    <source>
        <dbReference type="ARBA" id="ARBA00022676"/>
    </source>
</evidence>
<comment type="pathway">
    <text evidence="3">Cell wall biogenesis; peptidoglycan biosynthesis.</text>
</comment>
<keyword evidence="13" id="KW-0378">Hydrolase</keyword>
<dbReference type="AlphaFoldDB" id="A0AA42J0A3"/>
<comment type="catalytic activity">
    <reaction evidence="24">
        <text>[GlcNAc-(1-&gt;4)-Mur2Ac(oyl-L-Ala-gamma-D-Glu-L-Lys-D-Ala-D-Ala)](n)-di-trans,octa-cis-undecaprenyl diphosphate + beta-D-GlcNAc-(1-&gt;4)-Mur2Ac(oyl-L-Ala-gamma-D-Glu-L-Lys-D-Ala-D-Ala)-di-trans,octa-cis-undecaprenyl diphosphate = [GlcNAc-(1-&gt;4)-Mur2Ac(oyl-L-Ala-gamma-D-Glu-L-Lys-D-Ala-D-Ala)](n+1)-di-trans,octa-cis-undecaprenyl diphosphate + di-trans,octa-cis-undecaprenyl diphosphate + H(+)</text>
        <dbReference type="Rhea" id="RHEA:23708"/>
        <dbReference type="Rhea" id="RHEA-COMP:9602"/>
        <dbReference type="Rhea" id="RHEA-COMP:9603"/>
        <dbReference type="ChEBI" id="CHEBI:15378"/>
        <dbReference type="ChEBI" id="CHEBI:58405"/>
        <dbReference type="ChEBI" id="CHEBI:60033"/>
        <dbReference type="ChEBI" id="CHEBI:78435"/>
        <dbReference type="EC" id="2.4.99.28"/>
    </reaction>
</comment>
<evidence type="ECO:0000256" key="11">
    <source>
        <dbReference type="ARBA" id="ARBA00022679"/>
    </source>
</evidence>
<dbReference type="EC" id="3.4.16.4" evidence="6"/>
<evidence type="ECO:0000313" key="30">
    <source>
        <dbReference type="EMBL" id="MDA3731267.1"/>
    </source>
</evidence>
<feature type="transmembrane region" description="Helical" evidence="27">
    <location>
        <begin position="30"/>
        <end position="58"/>
    </location>
</feature>
<dbReference type="InterPro" id="IPR023346">
    <property type="entry name" value="Lysozyme-like_dom_sf"/>
</dbReference>
<dbReference type="EMBL" id="JAQIFT010000030">
    <property type="protein sequence ID" value="MDA3731267.1"/>
    <property type="molecule type" value="Genomic_DNA"/>
</dbReference>
<evidence type="ECO:0000256" key="4">
    <source>
        <dbReference type="ARBA" id="ARBA00007090"/>
    </source>
</evidence>
<keyword evidence="20" id="KW-0511">Multifunctional enzyme</keyword>
<comment type="pathway">
    <text evidence="25">Glycan biosynthesis.</text>
</comment>
<keyword evidence="11" id="KW-0808">Transferase</keyword>
<evidence type="ECO:0000256" key="17">
    <source>
        <dbReference type="ARBA" id="ARBA00022989"/>
    </source>
</evidence>
<evidence type="ECO:0000256" key="15">
    <source>
        <dbReference type="ARBA" id="ARBA00022968"/>
    </source>
</evidence>
<evidence type="ECO:0000256" key="14">
    <source>
        <dbReference type="ARBA" id="ARBA00022960"/>
    </source>
</evidence>
<evidence type="ECO:0000259" key="28">
    <source>
        <dbReference type="Pfam" id="PF00905"/>
    </source>
</evidence>
<dbReference type="PANTHER" id="PTHR32282">
    <property type="entry name" value="BINDING PROTEIN TRANSPEPTIDASE, PUTATIVE-RELATED"/>
    <property type="match status" value="1"/>
</dbReference>
<evidence type="ECO:0000256" key="9">
    <source>
        <dbReference type="ARBA" id="ARBA00022670"/>
    </source>
</evidence>
<evidence type="ECO:0000256" key="19">
    <source>
        <dbReference type="ARBA" id="ARBA00023251"/>
    </source>
</evidence>
<dbReference type="Proteomes" id="UP001169242">
    <property type="component" value="Unassembled WGS sequence"/>
</dbReference>
<comment type="function">
    <text evidence="1">Cell wall formation. Synthesis of cross-linked peptidoglycan from the lipid intermediates. The enzyme has a penicillin-insensitive transglycosylase N-terminal domain (formation of linear glycan strands) and a penicillin-sensitive transpeptidase C-terminal domain (cross-linking of the peptide subunits).</text>
</comment>
<evidence type="ECO:0000256" key="27">
    <source>
        <dbReference type="SAM" id="Phobius"/>
    </source>
</evidence>
<feature type="compositionally biased region" description="Pro residues" evidence="26">
    <location>
        <begin position="836"/>
        <end position="854"/>
    </location>
</feature>
<reference evidence="30" key="1">
    <citation type="journal article" date="2023" name="Int. J. Syst. Evol. Microbiol.">
        <title>&lt;i&gt;Holtiella tumoricola&lt;/i&gt; gen. nov. sp. nov., isolated from a human clinical sample.</title>
        <authorList>
            <person name="Allen-Vercoe E."/>
            <person name="Daigneault M.C."/>
            <person name="Vancuren S.J."/>
            <person name="Cochrane K."/>
            <person name="O'Neal L.L."/>
            <person name="Sankaranarayanan K."/>
            <person name="Lawson P.A."/>
        </authorList>
    </citation>
    <scope>NUCLEOTIDE SEQUENCE</scope>
    <source>
        <strain evidence="30">CC70A</strain>
    </source>
</reference>
<evidence type="ECO:0000256" key="12">
    <source>
        <dbReference type="ARBA" id="ARBA00022692"/>
    </source>
</evidence>
<evidence type="ECO:0000256" key="24">
    <source>
        <dbReference type="ARBA" id="ARBA00049902"/>
    </source>
</evidence>
<evidence type="ECO:0000256" key="23">
    <source>
        <dbReference type="ARBA" id="ARBA00044770"/>
    </source>
</evidence>
<dbReference type="PANTHER" id="PTHR32282:SF33">
    <property type="entry name" value="PEPTIDOGLYCAN GLYCOSYLTRANSFERASE"/>
    <property type="match status" value="1"/>
</dbReference>
<dbReference type="SUPFAM" id="SSF56601">
    <property type="entry name" value="beta-lactamase/transpeptidase-like"/>
    <property type="match status" value="1"/>
</dbReference>
<evidence type="ECO:0000259" key="29">
    <source>
        <dbReference type="Pfam" id="PF00912"/>
    </source>
</evidence>
<dbReference type="GO" id="GO:0008955">
    <property type="term" value="F:peptidoglycan glycosyltransferase activity"/>
    <property type="evidence" value="ECO:0007669"/>
    <property type="project" value="UniProtKB-EC"/>
</dbReference>
<evidence type="ECO:0000256" key="1">
    <source>
        <dbReference type="ARBA" id="ARBA00002624"/>
    </source>
</evidence>
<keyword evidence="10" id="KW-0328">Glycosyltransferase</keyword>
<evidence type="ECO:0000256" key="5">
    <source>
        <dbReference type="ARBA" id="ARBA00007739"/>
    </source>
</evidence>
<dbReference type="Gene3D" id="3.40.710.10">
    <property type="entry name" value="DD-peptidase/beta-lactamase superfamily"/>
    <property type="match status" value="2"/>
</dbReference>
<feature type="domain" description="Penicillin-binding protein transpeptidase" evidence="28">
    <location>
        <begin position="422"/>
        <end position="673"/>
    </location>
</feature>
<dbReference type="NCBIfam" id="TIGR02074">
    <property type="entry name" value="PBP_1a_fam"/>
    <property type="match status" value="1"/>
</dbReference>
<evidence type="ECO:0000256" key="18">
    <source>
        <dbReference type="ARBA" id="ARBA00023136"/>
    </source>
</evidence>
<evidence type="ECO:0000256" key="6">
    <source>
        <dbReference type="ARBA" id="ARBA00012448"/>
    </source>
</evidence>
<evidence type="ECO:0000256" key="22">
    <source>
        <dbReference type="ARBA" id="ARBA00034000"/>
    </source>
</evidence>
<comment type="catalytic activity">
    <reaction evidence="22">
        <text>Preferential cleavage: (Ac)2-L-Lys-D-Ala-|-D-Ala. Also transpeptidation of peptidyl-alanyl moieties that are N-acyl substituents of D-alanine.</text>
        <dbReference type="EC" id="3.4.16.4"/>
    </reaction>
</comment>
<comment type="caution">
    <text evidence="30">The sequence shown here is derived from an EMBL/GenBank/DDBJ whole genome shotgun (WGS) entry which is preliminary data.</text>
</comment>
<keyword evidence="18 27" id="KW-0472">Membrane</keyword>
<organism evidence="30 31">
    <name type="scientific">Holtiella tumoricola</name>
    <dbReference type="NCBI Taxonomy" id="3018743"/>
    <lineage>
        <taxon>Bacteria</taxon>
        <taxon>Bacillati</taxon>
        <taxon>Bacillota</taxon>
        <taxon>Clostridia</taxon>
        <taxon>Lachnospirales</taxon>
        <taxon>Cellulosilyticaceae</taxon>
        <taxon>Holtiella</taxon>
    </lineage>
</organism>
<feature type="compositionally biased region" description="Low complexity" evidence="26">
    <location>
        <begin position="824"/>
        <end position="835"/>
    </location>
</feature>
<evidence type="ECO:0000256" key="3">
    <source>
        <dbReference type="ARBA" id="ARBA00004752"/>
    </source>
</evidence>
<evidence type="ECO:0000256" key="8">
    <source>
        <dbReference type="ARBA" id="ARBA00022645"/>
    </source>
</evidence>
<dbReference type="InterPro" id="IPR001460">
    <property type="entry name" value="PCN-bd_Tpept"/>
</dbReference>
<keyword evidence="15" id="KW-0735">Signal-anchor</keyword>
<keyword evidence="16" id="KW-0573">Peptidoglycan synthesis</keyword>
<evidence type="ECO:0000256" key="13">
    <source>
        <dbReference type="ARBA" id="ARBA00022801"/>
    </source>
</evidence>
<protein>
    <recommendedName>
        <fullName evidence="7">Penicillin-binding protein 1A</fullName>
        <ecNumber evidence="23">2.4.99.28</ecNumber>
        <ecNumber evidence="6">3.4.16.4</ecNumber>
    </recommendedName>
</protein>
<dbReference type="GO" id="GO:0046677">
    <property type="term" value="P:response to antibiotic"/>
    <property type="evidence" value="ECO:0007669"/>
    <property type="project" value="UniProtKB-KW"/>
</dbReference>
<dbReference type="InterPro" id="IPR012338">
    <property type="entry name" value="Beta-lactam/transpept-like"/>
</dbReference>
<feature type="region of interest" description="Disordered" evidence="26">
    <location>
        <begin position="801"/>
        <end position="867"/>
    </location>
</feature>
<comment type="subcellular location">
    <subcellularLocation>
        <location evidence="2">Cell membrane</location>
        <topology evidence="2">Single-pass type II membrane protein</topology>
    </subcellularLocation>
</comment>
<keyword evidence="17 27" id="KW-1133">Transmembrane helix</keyword>
<evidence type="ECO:0000256" key="7">
    <source>
        <dbReference type="ARBA" id="ARBA00018638"/>
    </source>
</evidence>
<comment type="similarity">
    <text evidence="4">In the C-terminal section; belongs to the transpeptidase family.</text>
</comment>
<dbReference type="InterPro" id="IPR001264">
    <property type="entry name" value="Glyco_trans_51"/>
</dbReference>
<feature type="region of interest" description="Disordered" evidence="26">
    <location>
        <begin position="1"/>
        <end position="20"/>
    </location>
</feature>
<dbReference type="GO" id="GO:0071555">
    <property type="term" value="P:cell wall organization"/>
    <property type="evidence" value="ECO:0007669"/>
    <property type="project" value="UniProtKB-KW"/>
</dbReference>
<keyword evidence="21" id="KW-0961">Cell wall biogenesis/degradation</keyword>
<dbReference type="Pfam" id="PF00912">
    <property type="entry name" value="Transgly"/>
    <property type="match status" value="1"/>
</dbReference>
<dbReference type="EC" id="2.4.99.28" evidence="23"/>
<keyword evidence="14" id="KW-0133">Cell shape</keyword>
<dbReference type="InterPro" id="IPR050396">
    <property type="entry name" value="Glycosyltr_51/Transpeptidase"/>
</dbReference>
<gene>
    <name evidence="30" type="ORF">PBV87_07215</name>
</gene>
<evidence type="ECO:0000256" key="25">
    <source>
        <dbReference type="ARBA" id="ARBA00060592"/>
    </source>
</evidence>
<name>A0AA42J0A3_9FIRM</name>
<dbReference type="GO" id="GO:0008360">
    <property type="term" value="P:regulation of cell shape"/>
    <property type="evidence" value="ECO:0007669"/>
    <property type="project" value="UniProtKB-KW"/>
</dbReference>
<dbReference type="GO" id="GO:0008658">
    <property type="term" value="F:penicillin binding"/>
    <property type="evidence" value="ECO:0007669"/>
    <property type="project" value="InterPro"/>
</dbReference>
<sequence>MNYSKDSRSKKIDETNKNTKKKKTKKAKVTAFRVVVIALVIGVFAVFGAGLGIFMGIIKSAPDVSTINIKPTTDFTSFVYDQNGVEIDRLSGGENRIYAKMEQIPQNLQDAVVAIEDARFYEHNGIDIRGIMRAIVVNLKAGDIVEGASTITQQVIKNNALTSEQTFVRKIQEQYLALQIDALYDKELILEYYLNTMPLGHGTNGVQAAANRYFGKDVSELSLAECAVIAGITQAPTRYSPIRNPENNWDKAKLILSYMQEQGYITEEERQAALLEDPYKNIQEVNQKYEKDSSHSYFVDAVIEQVIDDLVEQGMTPTQANNLLFGGGVEIYTTLDQDIQRIVDNKMADDSLFPSYKEYVINYSATIVKPDGEEIHRGAEGVIKSKDEEEIFKKAKQEEWGVEEGDKLVNEAVQFIPQAQAAFVISDPYNGHVKALSGGRGMKYGDRTFNRATQAKRQPGSCFKVLAAYAPALDLGLLSPGSVLVDEPYTINKYSPKNWRSYYKGPTTIREAIWDSMNVLAVKTIDMVGIDTAYNYLLNFGFTTLSDTDKVYSLPLGGLTDGVTPLELNAAYAAIANQGTYTEPLLYTQVLDRNKEVILDNTVPKTHTVIKPSTASMLTDMMEDVVKIGTGTKAANGMGGMPVSGKTGTTSDNKDFLFAGYTPYYTATVWMGYDRPQEFTANGAHLNLWSSIMSEVHKDLPNKDFELVTTGYTKTSICSASGKIPTELCSSASDNKIVSDYFQKNQAPSEYCDVHVHEQICSVSGKIATEFCPQDSIVTKVVNRHGEVSKDQLCDVHTQHTEIETPDDPQLPEWGEWPWGGGEDTQPPTEGETTPPTTPDQPVPPTTPGEPVTPNPDDESGFFIPQG</sequence>
<evidence type="ECO:0000256" key="21">
    <source>
        <dbReference type="ARBA" id="ARBA00023316"/>
    </source>
</evidence>
<dbReference type="GO" id="GO:0009002">
    <property type="term" value="F:serine-type D-Ala-D-Ala carboxypeptidase activity"/>
    <property type="evidence" value="ECO:0007669"/>
    <property type="project" value="UniProtKB-EC"/>
</dbReference>